<keyword evidence="1" id="KW-1133">Transmembrane helix</keyword>
<keyword evidence="1" id="KW-0472">Membrane</keyword>
<sequence length="224" mass="24024">YFASGDVVVARASVVVVVVVVMVVDCHGGLLGVVVFTVVFLGVVVFTVVFAPRGGNLLNSCDGACFKTLKGPQIYTESAVQAPAVVAAPWAIDRTRRPKRVRDIINPCSIDHTWTRGIHRPWAHLPNRKHPSMRRARQPGAKLSIELRGVYSSSNSNHTLNFAAAAVTSAEDHAVAEVRGIELRFAGDQVGTQYARATPSTTEGGCAKGMRRCCIILSVSEPSC</sequence>
<proteinExistence type="predicted"/>
<protein>
    <submittedName>
        <fullName evidence="2">Uncharacterized protein</fullName>
    </submittedName>
</protein>
<dbReference type="EMBL" id="JABANP010001057">
    <property type="protein sequence ID" value="KAF4676691.1"/>
    <property type="molecule type" value="Genomic_DNA"/>
</dbReference>
<feature type="transmembrane region" description="Helical" evidence="1">
    <location>
        <begin position="7"/>
        <end position="24"/>
    </location>
</feature>
<organism evidence="2 3">
    <name type="scientific">Perkinsus olseni</name>
    <name type="common">Perkinsus atlanticus</name>
    <dbReference type="NCBI Taxonomy" id="32597"/>
    <lineage>
        <taxon>Eukaryota</taxon>
        <taxon>Sar</taxon>
        <taxon>Alveolata</taxon>
        <taxon>Perkinsozoa</taxon>
        <taxon>Perkinsea</taxon>
        <taxon>Perkinsida</taxon>
        <taxon>Perkinsidae</taxon>
        <taxon>Perkinsus</taxon>
    </lineage>
</organism>
<accession>A0A7J6N0Q8</accession>
<comment type="caution">
    <text evidence="2">The sequence shown here is derived from an EMBL/GenBank/DDBJ whole genome shotgun (WGS) entry which is preliminary data.</text>
</comment>
<dbReference type="Proteomes" id="UP000541610">
    <property type="component" value="Unassembled WGS sequence"/>
</dbReference>
<evidence type="ECO:0000256" key="1">
    <source>
        <dbReference type="SAM" id="Phobius"/>
    </source>
</evidence>
<gene>
    <name evidence="2" type="ORF">FOZ60_000571</name>
</gene>
<keyword evidence="1" id="KW-0812">Transmembrane</keyword>
<reference evidence="2 3" key="1">
    <citation type="submission" date="2020-04" db="EMBL/GenBank/DDBJ databases">
        <title>Perkinsus olseni comparative genomics.</title>
        <authorList>
            <person name="Bogema D.R."/>
        </authorList>
    </citation>
    <scope>NUCLEOTIDE SEQUENCE [LARGE SCALE GENOMIC DNA]</scope>
    <source>
        <strain evidence="2">00978-12</strain>
    </source>
</reference>
<feature type="transmembrane region" description="Helical" evidence="1">
    <location>
        <begin position="30"/>
        <end position="51"/>
    </location>
</feature>
<evidence type="ECO:0000313" key="3">
    <source>
        <dbReference type="Proteomes" id="UP000541610"/>
    </source>
</evidence>
<evidence type="ECO:0000313" key="2">
    <source>
        <dbReference type="EMBL" id="KAF4676691.1"/>
    </source>
</evidence>
<feature type="non-terminal residue" evidence="2">
    <location>
        <position position="224"/>
    </location>
</feature>
<name>A0A7J6N0Q8_PEROL</name>
<dbReference type="AlphaFoldDB" id="A0A7J6N0Q8"/>